<dbReference type="FunFam" id="3.30.420.40:FF:000058">
    <property type="entry name" value="Putative actin-related protein 5"/>
    <property type="match status" value="1"/>
</dbReference>
<comment type="similarity">
    <text evidence="1 2">Belongs to the actin family.</text>
</comment>
<dbReference type="SMART" id="SM00268">
    <property type="entry name" value="ACTIN"/>
    <property type="match status" value="1"/>
</dbReference>
<dbReference type="PROSITE" id="PS01132">
    <property type="entry name" value="ACTINS_ACT_LIKE"/>
    <property type="match status" value="1"/>
</dbReference>
<dbReference type="FunFam" id="3.90.640.10:FF:000007">
    <property type="entry name" value="Actin like 7B"/>
    <property type="match status" value="1"/>
</dbReference>
<accession>B3RL22</accession>
<dbReference type="eggNOG" id="KOG0676">
    <property type="taxonomic scope" value="Eukaryota"/>
</dbReference>
<proteinExistence type="inferred from homology"/>
<dbReference type="CDD" id="cd13397">
    <property type="entry name" value="ASKHA_NBD_actin_Arp-T1-3"/>
    <property type="match status" value="1"/>
</dbReference>
<evidence type="ECO:0000256" key="2">
    <source>
        <dbReference type="RuleBase" id="RU000487"/>
    </source>
</evidence>
<dbReference type="KEGG" id="tad:TRIADDRAFT_18605"/>
<dbReference type="OrthoDB" id="6220758at2759"/>
<dbReference type="PhylomeDB" id="B3RL22"/>
<dbReference type="Gene3D" id="3.30.420.40">
    <property type="match status" value="2"/>
</dbReference>
<dbReference type="InterPro" id="IPR004000">
    <property type="entry name" value="Actin"/>
</dbReference>
<dbReference type="SUPFAM" id="SSF53067">
    <property type="entry name" value="Actin-like ATPase domain"/>
    <property type="match status" value="2"/>
</dbReference>
<reference evidence="3 4" key="1">
    <citation type="journal article" date="2008" name="Nature">
        <title>The Trichoplax genome and the nature of placozoans.</title>
        <authorList>
            <person name="Srivastava M."/>
            <person name="Begovic E."/>
            <person name="Chapman J."/>
            <person name="Putnam N.H."/>
            <person name="Hellsten U."/>
            <person name="Kawashima T."/>
            <person name="Kuo A."/>
            <person name="Mitros T."/>
            <person name="Salamov A."/>
            <person name="Carpenter M.L."/>
            <person name="Signorovitch A.Y."/>
            <person name="Moreno M.A."/>
            <person name="Kamm K."/>
            <person name="Grimwood J."/>
            <person name="Schmutz J."/>
            <person name="Shapiro H."/>
            <person name="Grigoriev I.V."/>
            <person name="Buss L.W."/>
            <person name="Schierwater B."/>
            <person name="Dellaporta S.L."/>
            <person name="Rokhsar D.S."/>
        </authorList>
    </citation>
    <scope>NUCLEOTIDE SEQUENCE [LARGE SCALE GENOMIC DNA]</scope>
    <source>
        <strain evidence="3 4">Grell-BS-1999</strain>
    </source>
</reference>
<sequence length="370" mass="41240">DDFKTPIVIDNGSSSIKAGLATESNPSVIFPSIVGRPQYKQLTNDGGALYYGDAAQEKRDVLTLSHPVEHGVVKDWDDMELLWQHMFEDQLRLEANEHPVLITEAPMNPKKNRETITQIMFENFNVPYLYVATEALLSLYESGRTTGLVFDSGDGVSYSVPIYEGCVLDYAVQRLNLAGQDLTQFLARALNDRGSSFTTDADMETVREIKENLCFVTLDYDTLSVDEESVETSYTLPDGQVIKIGNERFRCPEVLFSPAMVGLDLAGIHKSISSCITSCDVDIRKELMQNVVLAGGNSQFKGLPERLKEEIEFETPSMCGKIRIHSPCSRINTIWRGGAILASSPKFCRMCITSAEYEEFGPSIVNRRCL</sequence>
<name>B3RL22_TRIAD</name>
<organism evidence="3 4">
    <name type="scientific">Trichoplax adhaerens</name>
    <name type="common">Trichoplax reptans</name>
    <dbReference type="NCBI Taxonomy" id="10228"/>
    <lineage>
        <taxon>Eukaryota</taxon>
        <taxon>Metazoa</taxon>
        <taxon>Placozoa</taxon>
        <taxon>Uniplacotomia</taxon>
        <taxon>Trichoplacea</taxon>
        <taxon>Trichoplacidae</taxon>
        <taxon>Trichoplax</taxon>
    </lineage>
</organism>
<dbReference type="FunFam" id="3.30.420.40:FF:000050">
    <property type="entry name" value="Actin, alpha skeletal muscle"/>
    <property type="match status" value="1"/>
</dbReference>
<keyword evidence="4" id="KW-1185">Reference proteome</keyword>
<dbReference type="GeneID" id="6749890"/>
<evidence type="ECO:0000256" key="1">
    <source>
        <dbReference type="ARBA" id="ARBA00006752"/>
    </source>
</evidence>
<dbReference type="GO" id="GO:0015629">
    <property type="term" value="C:actin cytoskeleton"/>
    <property type="evidence" value="ECO:0000318"/>
    <property type="project" value="GO_Central"/>
</dbReference>
<dbReference type="InParanoid" id="B3RL22"/>
<evidence type="ECO:0008006" key="5">
    <source>
        <dbReference type="Google" id="ProtNLM"/>
    </source>
</evidence>
<dbReference type="EMBL" id="DS985241">
    <property type="protein sequence ID" value="EDV29474.1"/>
    <property type="molecule type" value="Genomic_DNA"/>
</dbReference>
<dbReference type="InterPro" id="IPR043129">
    <property type="entry name" value="ATPase_NBD"/>
</dbReference>
<dbReference type="InterPro" id="IPR020902">
    <property type="entry name" value="Actin/actin-like_CS"/>
</dbReference>
<dbReference type="Gene3D" id="3.90.640.10">
    <property type="entry name" value="Actin, Chain A, domain 4"/>
    <property type="match status" value="1"/>
</dbReference>
<dbReference type="Proteomes" id="UP000009022">
    <property type="component" value="Unassembled WGS sequence"/>
</dbReference>
<dbReference type="RefSeq" id="XP_002108676.1">
    <property type="nucleotide sequence ID" value="XM_002108640.1"/>
</dbReference>
<dbReference type="PANTHER" id="PTHR11937">
    <property type="entry name" value="ACTIN"/>
    <property type="match status" value="1"/>
</dbReference>
<protein>
    <recommendedName>
        <fullName evidence="5">Actin</fullName>
    </recommendedName>
</protein>
<dbReference type="HOGENOM" id="CLU_027965_0_2_1"/>
<gene>
    <name evidence="3" type="ORF">TRIADDRAFT_18605</name>
</gene>
<evidence type="ECO:0000313" key="4">
    <source>
        <dbReference type="Proteomes" id="UP000009022"/>
    </source>
</evidence>
<dbReference type="PRINTS" id="PR00190">
    <property type="entry name" value="ACTIN"/>
</dbReference>
<evidence type="ECO:0000313" key="3">
    <source>
        <dbReference type="EMBL" id="EDV29474.1"/>
    </source>
</evidence>
<dbReference type="STRING" id="10228.B3RL22"/>
<feature type="non-terminal residue" evidence="3">
    <location>
        <position position="1"/>
    </location>
</feature>
<dbReference type="AlphaFoldDB" id="B3RL22"/>
<dbReference type="Pfam" id="PF00022">
    <property type="entry name" value="Actin"/>
    <property type="match status" value="1"/>
</dbReference>
<dbReference type="CTD" id="6749890"/>